<keyword evidence="7" id="KW-1185">Reference proteome</keyword>
<dbReference type="Proteomes" id="UP001549076">
    <property type="component" value="Unassembled WGS sequence"/>
</dbReference>
<comment type="caution">
    <text evidence="6">The sequence shown here is derived from an EMBL/GenBank/DDBJ whole genome shotgun (WGS) entry which is preliminary data.</text>
</comment>
<dbReference type="RefSeq" id="WP_354193789.1">
    <property type="nucleotide sequence ID" value="NZ_JBEPML010000004.1"/>
</dbReference>
<dbReference type="Pfam" id="PF09339">
    <property type="entry name" value="HTH_IclR"/>
    <property type="match status" value="1"/>
</dbReference>
<reference evidence="6 7" key="1">
    <citation type="submission" date="2024-06" db="EMBL/GenBank/DDBJ databases">
        <title>Genomic Encyclopedia of Type Strains, Phase IV (KMG-IV): sequencing the most valuable type-strain genomes for metagenomic binning, comparative biology and taxonomic classification.</title>
        <authorList>
            <person name="Goeker M."/>
        </authorList>
    </citation>
    <scope>NUCLEOTIDE SEQUENCE [LARGE SCALE GENOMIC DNA]</scope>
    <source>
        <strain evidence="6 7">DSM 27865</strain>
    </source>
</reference>
<dbReference type="PANTHER" id="PTHR30136:SF35">
    <property type="entry name" value="HTH-TYPE TRANSCRIPTIONAL REGULATOR RV1719"/>
    <property type="match status" value="1"/>
</dbReference>
<accession>A0ABV2N0Y3</accession>
<dbReference type="EMBL" id="JBEPML010000004">
    <property type="protein sequence ID" value="MET3791467.1"/>
    <property type="molecule type" value="Genomic_DNA"/>
</dbReference>
<name>A0ABV2N0Y3_9HYPH</name>
<dbReference type="SUPFAM" id="SSF46785">
    <property type="entry name" value="Winged helix' DNA-binding domain"/>
    <property type="match status" value="1"/>
</dbReference>
<dbReference type="InterPro" id="IPR029016">
    <property type="entry name" value="GAF-like_dom_sf"/>
</dbReference>
<dbReference type="InterPro" id="IPR014757">
    <property type="entry name" value="Tscrpt_reg_IclR_C"/>
</dbReference>
<dbReference type="InterPro" id="IPR036388">
    <property type="entry name" value="WH-like_DNA-bd_sf"/>
</dbReference>
<keyword evidence="2 6" id="KW-0238">DNA-binding</keyword>
<evidence type="ECO:0000256" key="1">
    <source>
        <dbReference type="ARBA" id="ARBA00023015"/>
    </source>
</evidence>
<evidence type="ECO:0000256" key="2">
    <source>
        <dbReference type="ARBA" id="ARBA00023125"/>
    </source>
</evidence>
<dbReference type="InterPro" id="IPR050707">
    <property type="entry name" value="HTH_MetabolicPath_Reg"/>
</dbReference>
<sequence length="261" mass="28468">MAKLNENGSEKGSNPLRRIATVLDAVAFSSSGMTLQDIANAAQIPVSSAHRITNTLLDVGYLEAAPNKKVYLIGPRLRRLLNLSFGDAPIEKVASPLLSELADKLQEVAFICRLVGGKIKLEAFALPQEAPFALIHPGYEFPFHATASGKAILAFQTEDFIEEILSHDIPRYQAETMVDKAAIREQLAEVRLKGFAVNNMEFDPGVFALAAPVTFEHGSVFLTVGIVGMGARMHARFDEAFMVKLLKATASRLSHLLSNHR</sequence>
<organism evidence="6 7">
    <name type="scientific">Aquamicrobium terrae</name>
    <dbReference type="NCBI Taxonomy" id="1324945"/>
    <lineage>
        <taxon>Bacteria</taxon>
        <taxon>Pseudomonadati</taxon>
        <taxon>Pseudomonadota</taxon>
        <taxon>Alphaproteobacteria</taxon>
        <taxon>Hyphomicrobiales</taxon>
        <taxon>Phyllobacteriaceae</taxon>
        <taxon>Aquamicrobium</taxon>
    </lineage>
</organism>
<dbReference type="SMART" id="SM00346">
    <property type="entry name" value="HTH_ICLR"/>
    <property type="match status" value="1"/>
</dbReference>
<dbReference type="PROSITE" id="PS51077">
    <property type="entry name" value="HTH_ICLR"/>
    <property type="match status" value="1"/>
</dbReference>
<dbReference type="Gene3D" id="1.10.10.10">
    <property type="entry name" value="Winged helix-like DNA-binding domain superfamily/Winged helix DNA-binding domain"/>
    <property type="match status" value="1"/>
</dbReference>
<evidence type="ECO:0000259" key="4">
    <source>
        <dbReference type="PROSITE" id="PS51077"/>
    </source>
</evidence>
<keyword evidence="1" id="KW-0805">Transcription regulation</keyword>
<protein>
    <submittedName>
        <fullName evidence="6">DNA-binding IclR family transcriptional regulator</fullName>
    </submittedName>
</protein>
<dbReference type="GO" id="GO:0003677">
    <property type="term" value="F:DNA binding"/>
    <property type="evidence" value="ECO:0007669"/>
    <property type="project" value="UniProtKB-KW"/>
</dbReference>
<dbReference type="InterPro" id="IPR005471">
    <property type="entry name" value="Tscrpt_reg_IclR_N"/>
</dbReference>
<feature type="domain" description="IclR-ED" evidence="5">
    <location>
        <begin position="76"/>
        <end position="259"/>
    </location>
</feature>
<feature type="domain" description="HTH iclR-type" evidence="4">
    <location>
        <begin position="13"/>
        <end position="75"/>
    </location>
</feature>
<dbReference type="SUPFAM" id="SSF55781">
    <property type="entry name" value="GAF domain-like"/>
    <property type="match status" value="1"/>
</dbReference>
<proteinExistence type="predicted"/>
<dbReference type="PANTHER" id="PTHR30136">
    <property type="entry name" value="HELIX-TURN-HELIX TRANSCRIPTIONAL REGULATOR, ICLR FAMILY"/>
    <property type="match status" value="1"/>
</dbReference>
<gene>
    <name evidence="6" type="ORF">ABID37_001675</name>
</gene>
<evidence type="ECO:0000259" key="5">
    <source>
        <dbReference type="PROSITE" id="PS51078"/>
    </source>
</evidence>
<dbReference type="PROSITE" id="PS51078">
    <property type="entry name" value="ICLR_ED"/>
    <property type="match status" value="1"/>
</dbReference>
<evidence type="ECO:0000256" key="3">
    <source>
        <dbReference type="ARBA" id="ARBA00023163"/>
    </source>
</evidence>
<dbReference type="Gene3D" id="3.30.450.40">
    <property type="match status" value="1"/>
</dbReference>
<dbReference type="InterPro" id="IPR036390">
    <property type="entry name" value="WH_DNA-bd_sf"/>
</dbReference>
<keyword evidence="3" id="KW-0804">Transcription</keyword>
<dbReference type="Pfam" id="PF01614">
    <property type="entry name" value="IclR_C"/>
    <property type="match status" value="1"/>
</dbReference>
<evidence type="ECO:0000313" key="7">
    <source>
        <dbReference type="Proteomes" id="UP001549076"/>
    </source>
</evidence>
<evidence type="ECO:0000313" key="6">
    <source>
        <dbReference type="EMBL" id="MET3791467.1"/>
    </source>
</evidence>